<accession>A0A9W9R1Z2</accession>
<comment type="caution">
    <text evidence="9">The sequence shown here is derived from an EMBL/GenBank/DDBJ whole genome shotgun (WGS) entry which is preliminary data.</text>
</comment>
<dbReference type="EMBL" id="JAPZBQ010000001">
    <property type="protein sequence ID" value="KAJ5352248.1"/>
    <property type="molecule type" value="Genomic_DNA"/>
</dbReference>
<dbReference type="InterPro" id="IPR050815">
    <property type="entry name" value="TF_fung"/>
</dbReference>
<organism evidence="9 10">
    <name type="scientific">Penicillium brevicompactum</name>
    <dbReference type="NCBI Taxonomy" id="5074"/>
    <lineage>
        <taxon>Eukaryota</taxon>
        <taxon>Fungi</taxon>
        <taxon>Dikarya</taxon>
        <taxon>Ascomycota</taxon>
        <taxon>Pezizomycotina</taxon>
        <taxon>Eurotiomycetes</taxon>
        <taxon>Eurotiomycetidae</taxon>
        <taxon>Eurotiales</taxon>
        <taxon>Aspergillaceae</taxon>
        <taxon>Penicillium</taxon>
    </lineage>
</organism>
<dbReference type="Pfam" id="PF04082">
    <property type="entry name" value="Fungal_trans"/>
    <property type="match status" value="1"/>
</dbReference>
<dbReference type="Proteomes" id="UP001147695">
    <property type="component" value="Unassembled WGS sequence"/>
</dbReference>
<dbReference type="InterPro" id="IPR007219">
    <property type="entry name" value="XnlR_reg_dom"/>
</dbReference>
<feature type="region of interest" description="Disordered" evidence="7">
    <location>
        <begin position="910"/>
        <end position="929"/>
    </location>
</feature>
<dbReference type="PANTHER" id="PTHR47338:SF10">
    <property type="entry name" value="TRANSCRIPTION FACTOR DOMAIN-CONTAINING PROTEIN-RELATED"/>
    <property type="match status" value="1"/>
</dbReference>
<feature type="region of interest" description="Disordered" evidence="7">
    <location>
        <begin position="660"/>
        <end position="845"/>
    </location>
</feature>
<name>A0A9W9R1Z2_PENBR</name>
<evidence type="ECO:0000313" key="10">
    <source>
        <dbReference type="Proteomes" id="UP001147695"/>
    </source>
</evidence>
<feature type="compositionally biased region" description="Low complexity" evidence="7">
    <location>
        <begin position="782"/>
        <end position="798"/>
    </location>
</feature>
<dbReference type="Gene3D" id="4.10.240.10">
    <property type="entry name" value="Zn(2)-C6 fungal-type DNA-binding domain"/>
    <property type="match status" value="1"/>
</dbReference>
<dbReference type="PANTHER" id="PTHR47338">
    <property type="entry name" value="ZN(II)2CYS6 TRANSCRIPTION FACTOR (EUROFUNG)-RELATED"/>
    <property type="match status" value="1"/>
</dbReference>
<evidence type="ECO:0000313" key="9">
    <source>
        <dbReference type="EMBL" id="KAJ5352248.1"/>
    </source>
</evidence>
<dbReference type="PROSITE" id="PS50048">
    <property type="entry name" value="ZN2_CY6_FUNGAL_2"/>
    <property type="match status" value="1"/>
</dbReference>
<dbReference type="Pfam" id="PF00172">
    <property type="entry name" value="Zn_clus"/>
    <property type="match status" value="1"/>
</dbReference>
<feature type="compositionally biased region" description="Basic and acidic residues" evidence="7">
    <location>
        <begin position="691"/>
        <end position="700"/>
    </location>
</feature>
<keyword evidence="2" id="KW-0479">Metal-binding</keyword>
<feature type="compositionally biased region" description="Polar residues" evidence="7">
    <location>
        <begin position="701"/>
        <end position="716"/>
    </location>
</feature>
<dbReference type="GO" id="GO:0005634">
    <property type="term" value="C:nucleus"/>
    <property type="evidence" value="ECO:0007669"/>
    <property type="project" value="UniProtKB-SubCell"/>
</dbReference>
<evidence type="ECO:0000256" key="6">
    <source>
        <dbReference type="ARBA" id="ARBA00023242"/>
    </source>
</evidence>
<dbReference type="SMART" id="SM00066">
    <property type="entry name" value="GAL4"/>
    <property type="match status" value="1"/>
</dbReference>
<evidence type="ECO:0000256" key="7">
    <source>
        <dbReference type="SAM" id="MobiDB-lite"/>
    </source>
</evidence>
<feature type="region of interest" description="Disordered" evidence="7">
    <location>
        <begin position="163"/>
        <end position="192"/>
    </location>
</feature>
<dbReference type="GO" id="GO:0003677">
    <property type="term" value="F:DNA binding"/>
    <property type="evidence" value="ECO:0007669"/>
    <property type="project" value="UniProtKB-KW"/>
</dbReference>
<keyword evidence="5" id="KW-0804">Transcription</keyword>
<feature type="region of interest" description="Disordered" evidence="7">
    <location>
        <begin position="1"/>
        <end position="29"/>
    </location>
</feature>
<evidence type="ECO:0000259" key="8">
    <source>
        <dbReference type="PROSITE" id="PS50048"/>
    </source>
</evidence>
<dbReference type="GO" id="GO:0008270">
    <property type="term" value="F:zinc ion binding"/>
    <property type="evidence" value="ECO:0007669"/>
    <property type="project" value="InterPro"/>
</dbReference>
<keyword evidence="6" id="KW-0539">Nucleus</keyword>
<comment type="subcellular location">
    <subcellularLocation>
        <location evidence="1">Nucleus</location>
    </subcellularLocation>
</comment>
<dbReference type="CDD" id="cd12148">
    <property type="entry name" value="fungal_TF_MHR"/>
    <property type="match status" value="1"/>
</dbReference>
<feature type="compositionally biased region" description="Low complexity" evidence="7">
    <location>
        <begin position="165"/>
        <end position="177"/>
    </location>
</feature>
<evidence type="ECO:0000256" key="1">
    <source>
        <dbReference type="ARBA" id="ARBA00004123"/>
    </source>
</evidence>
<evidence type="ECO:0000256" key="2">
    <source>
        <dbReference type="ARBA" id="ARBA00022723"/>
    </source>
</evidence>
<reference evidence="9" key="2">
    <citation type="journal article" date="2023" name="IMA Fungus">
        <title>Comparative genomic study of the Penicillium genus elucidates a diverse pangenome and 15 lateral gene transfer events.</title>
        <authorList>
            <person name="Petersen C."/>
            <person name="Sorensen T."/>
            <person name="Nielsen M.R."/>
            <person name="Sondergaard T.E."/>
            <person name="Sorensen J.L."/>
            <person name="Fitzpatrick D.A."/>
            <person name="Frisvad J.C."/>
            <person name="Nielsen K.L."/>
        </authorList>
    </citation>
    <scope>NUCLEOTIDE SEQUENCE</scope>
    <source>
        <strain evidence="9">IBT 35673</strain>
    </source>
</reference>
<dbReference type="SUPFAM" id="SSF57701">
    <property type="entry name" value="Zn2/Cys6 DNA-binding domain"/>
    <property type="match status" value="1"/>
</dbReference>
<gene>
    <name evidence="9" type="ORF">N7452_001222</name>
</gene>
<dbReference type="CDD" id="cd00067">
    <property type="entry name" value="GAL4"/>
    <property type="match status" value="1"/>
</dbReference>
<dbReference type="PROSITE" id="PS00463">
    <property type="entry name" value="ZN2_CY6_FUNGAL_1"/>
    <property type="match status" value="1"/>
</dbReference>
<feature type="domain" description="Zn(2)-C6 fungal-type" evidence="8">
    <location>
        <begin position="53"/>
        <end position="83"/>
    </location>
</feature>
<proteinExistence type="predicted"/>
<evidence type="ECO:0000256" key="4">
    <source>
        <dbReference type="ARBA" id="ARBA00023125"/>
    </source>
</evidence>
<dbReference type="GO" id="GO:0000981">
    <property type="term" value="F:DNA-binding transcription factor activity, RNA polymerase II-specific"/>
    <property type="evidence" value="ECO:0007669"/>
    <property type="project" value="InterPro"/>
</dbReference>
<keyword evidence="3" id="KW-0805">Transcription regulation</keyword>
<sequence>MAALPPSNFGPDAFRYPTESGSSQMGFASADNGALAEGSAGESNFVPRPKRIACVVCRRRKLRCDGRRPSCGTCSRLGHECAYDEVRKKSGPKRGYVKQLEARLAQVETLLKGQDPEPTQRTSPPQLLDNAFTAPIGDESILALPDLSELSDLGGFGGEMHRSFHGPAGPAAGHPGPALFPPPQNTSSNNNSQWDLISLGLEEPLPSQDVIEELDALFFEKIYPMMPIIHRPRYYAALDLAPNMRPPVCLRYIMWCHAASVSDKYFFLHDHFYHRARKYAESDEMKGFGENIVGLAYCQTWVLIGTYEFRMIYFPRAWLSVGKAARLALMLGLNRLDGAGLDVKQSILPPRDWTEREERRRVFWGTFATDRYASVGTGWPILIDENDIMTNLPASEESFLKSKPQRTLRLTDVINGEGVSTLAPFACVIVLTSLFGRNLVHIHRPQPHDNDHDLNGEFWKRHRSHDNILLHIALSLPDHLRLPSGMTDVNVIFANMSIHTSTICLHQAAIFKAEKNKMPNQITIESKRRCLVAANQISSIMKMISHVDLTSVGSHDPSRTTFTDHLQLNPFMSFCLYIAARVFVQYLKSRPEDSSVQSSLQFLVSALNAMKNKNPLTESFLVQLDVDLDGTGIRALDDRQVSKNAAHSMLVRLLDSPLEDREPLTNTSQKSYCNEAPDCPPVTNIRGTAPTKEHSRRDTNRPTYQQSTPGLATSLPSRYKESATQPAGGPAFSGDDNRHPFDRSPINQMEQADPGTIVDMDMDFSPDFGNLSDRNNPPSDHPTPSTLNSSSNTSYSLTGAEDAPPGTKKQKSTNHPNQGSGLPFDKLNSIHMPSEIPNPQAAGMNSMNARFYPSSSGSPVMPTDPSTAFSAPPTWGLPDQMPQMGNLDLGNLSMENFSESQWAQILGTQVLGESPSGGANPGWEDWRPS</sequence>
<evidence type="ECO:0000256" key="5">
    <source>
        <dbReference type="ARBA" id="ARBA00023163"/>
    </source>
</evidence>
<dbReference type="SMART" id="SM00906">
    <property type="entry name" value="Fungal_trans"/>
    <property type="match status" value="1"/>
</dbReference>
<dbReference type="InterPro" id="IPR036864">
    <property type="entry name" value="Zn2-C6_fun-type_DNA-bd_sf"/>
</dbReference>
<reference evidence="9" key="1">
    <citation type="submission" date="2022-12" db="EMBL/GenBank/DDBJ databases">
        <authorList>
            <person name="Petersen C."/>
        </authorList>
    </citation>
    <scope>NUCLEOTIDE SEQUENCE</scope>
    <source>
        <strain evidence="9">IBT 35673</strain>
    </source>
</reference>
<protein>
    <recommendedName>
        <fullName evidence="8">Zn(2)-C6 fungal-type domain-containing protein</fullName>
    </recommendedName>
</protein>
<keyword evidence="4" id="KW-0238">DNA-binding</keyword>
<dbReference type="InterPro" id="IPR001138">
    <property type="entry name" value="Zn2Cys6_DnaBD"/>
</dbReference>
<evidence type="ECO:0000256" key="3">
    <source>
        <dbReference type="ARBA" id="ARBA00023015"/>
    </source>
</evidence>
<dbReference type="GO" id="GO:0006351">
    <property type="term" value="P:DNA-templated transcription"/>
    <property type="evidence" value="ECO:0007669"/>
    <property type="project" value="InterPro"/>
</dbReference>
<dbReference type="AlphaFoldDB" id="A0A9W9R1Z2"/>